<dbReference type="InterPro" id="IPR036953">
    <property type="entry name" value="GreA/GreB_C_sf"/>
</dbReference>
<dbReference type="Gene3D" id="3.10.50.30">
    <property type="entry name" value="Transcription elongation factor, GreA/GreB, C-terminal domain"/>
    <property type="match status" value="1"/>
</dbReference>
<dbReference type="GO" id="GO:0032784">
    <property type="term" value="P:regulation of DNA-templated transcription elongation"/>
    <property type="evidence" value="ECO:0007669"/>
    <property type="project" value="InterPro"/>
</dbReference>
<dbReference type="AlphaFoldDB" id="A0A974S4T9"/>
<evidence type="ECO:0000313" key="2">
    <source>
        <dbReference type="Proteomes" id="UP000595894"/>
    </source>
</evidence>
<reference evidence="2" key="1">
    <citation type="submission" date="2020-09" db="EMBL/GenBank/DDBJ databases">
        <title>Sphingomonas sp., a new species isolated from pork steak.</title>
        <authorList>
            <person name="Heidler von Heilborn D."/>
        </authorList>
    </citation>
    <scope>NUCLEOTIDE SEQUENCE [LARGE SCALE GENOMIC DNA]</scope>
</reference>
<evidence type="ECO:0008006" key="3">
    <source>
        <dbReference type="Google" id="ProtNLM"/>
    </source>
</evidence>
<sequence length="162" mass="17493">MDTVCPSSIGALVGIWRALHKDLSVEMDPTEGRYLQHVVYAMDDELVAALLAAKLAMSKPPSNTHSMGDLVRRGSEVLYSVQGRRHRARLVHGSAREDGLLGVDTRFGAALLGLRSGQSLLWPHEHGRLVEVHALEVADGRARVDGAFEKIPQHGSVPCASG</sequence>
<dbReference type="RefSeq" id="WP_202094893.1">
    <property type="nucleotide sequence ID" value="NZ_CP061035.1"/>
</dbReference>
<dbReference type="KEGG" id="sari:H5J25_04260"/>
<dbReference type="EMBL" id="CP061035">
    <property type="protein sequence ID" value="QQV77968.1"/>
    <property type="molecule type" value="Genomic_DNA"/>
</dbReference>
<proteinExistence type="predicted"/>
<dbReference type="Proteomes" id="UP000595894">
    <property type="component" value="Chromosome"/>
</dbReference>
<evidence type="ECO:0000313" key="1">
    <source>
        <dbReference type="EMBL" id="QQV77968.1"/>
    </source>
</evidence>
<name>A0A974S4T9_9SPHN</name>
<organism evidence="1 2">
    <name type="scientific">Sphingomonas aliaeris</name>
    <dbReference type="NCBI Taxonomy" id="2759526"/>
    <lineage>
        <taxon>Bacteria</taxon>
        <taxon>Pseudomonadati</taxon>
        <taxon>Pseudomonadota</taxon>
        <taxon>Alphaproteobacteria</taxon>
        <taxon>Sphingomonadales</taxon>
        <taxon>Sphingomonadaceae</taxon>
        <taxon>Sphingomonas</taxon>
    </lineage>
</organism>
<gene>
    <name evidence="1" type="ORF">H5J25_04260</name>
</gene>
<protein>
    <recommendedName>
        <fullName evidence="3">Nucleoside-diphosphate kinase</fullName>
    </recommendedName>
</protein>
<accession>A0A974S4T9</accession>
<keyword evidence="2" id="KW-1185">Reference proteome</keyword>
<dbReference type="GO" id="GO:0003677">
    <property type="term" value="F:DNA binding"/>
    <property type="evidence" value="ECO:0007669"/>
    <property type="project" value="InterPro"/>
</dbReference>